<sequence length="128" mass="14546">MVNISGFLVLLAVTLLAISLLVYRMRSVAPKGEALLIAECISQSSWHGPLREAQLETWQQTDIMHQSDYYFILTFTLEIARQKQQKSAAFIIRSADIGLLKRGSRVLVKYQGLHAKRIAVVEVRFNEK</sequence>
<feature type="transmembrane region" description="Helical" evidence="1">
    <location>
        <begin position="6"/>
        <end position="23"/>
    </location>
</feature>
<name>A0A1C4CFM9_9ENTR</name>
<keyword evidence="1" id="KW-1133">Transmembrane helix</keyword>
<evidence type="ECO:0000256" key="1">
    <source>
        <dbReference type="SAM" id="Phobius"/>
    </source>
</evidence>
<accession>A0A1C4CFM9</accession>
<keyword evidence="1" id="KW-0472">Membrane</keyword>
<proteinExistence type="predicted"/>
<gene>
    <name evidence="2" type="ORF">GA0061071_107191</name>
</gene>
<dbReference type="EMBL" id="FMAY01000007">
    <property type="protein sequence ID" value="SCC17846.1"/>
    <property type="molecule type" value="Genomic_DNA"/>
</dbReference>
<evidence type="ECO:0000313" key="3">
    <source>
        <dbReference type="Proteomes" id="UP000198975"/>
    </source>
</evidence>
<evidence type="ECO:0000313" key="2">
    <source>
        <dbReference type="EMBL" id="SCC17846.1"/>
    </source>
</evidence>
<reference evidence="3" key="1">
    <citation type="submission" date="2016-08" db="EMBL/GenBank/DDBJ databases">
        <authorList>
            <person name="Varghese N."/>
            <person name="Submissions Spin"/>
        </authorList>
    </citation>
    <scope>NUCLEOTIDE SEQUENCE [LARGE SCALE GENOMIC DNA]</scope>
    <source>
        <strain evidence="3">REICA_082</strain>
    </source>
</reference>
<organism evidence="2 3">
    <name type="scientific">Kosakonia oryzendophytica</name>
    <dbReference type="NCBI Taxonomy" id="1005665"/>
    <lineage>
        <taxon>Bacteria</taxon>
        <taxon>Pseudomonadati</taxon>
        <taxon>Pseudomonadota</taxon>
        <taxon>Gammaproteobacteria</taxon>
        <taxon>Enterobacterales</taxon>
        <taxon>Enterobacteriaceae</taxon>
        <taxon>Kosakonia</taxon>
    </lineage>
</organism>
<keyword evidence="3" id="KW-1185">Reference proteome</keyword>
<keyword evidence="1" id="KW-0812">Transmembrane</keyword>
<dbReference type="AlphaFoldDB" id="A0A1C4CFM9"/>
<protein>
    <submittedName>
        <fullName evidence="2">Uncharacterized protein</fullName>
    </submittedName>
</protein>
<dbReference type="Proteomes" id="UP000198975">
    <property type="component" value="Unassembled WGS sequence"/>
</dbReference>